<dbReference type="PRINTS" id="PR00320">
    <property type="entry name" value="GPROTEINBRPT"/>
</dbReference>
<organism evidence="9 10">
    <name type="scientific">Synchytrium endobioticum</name>
    <dbReference type="NCBI Taxonomy" id="286115"/>
    <lineage>
        <taxon>Eukaryota</taxon>
        <taxon>Fungi</taxon>
        <taxon>Fungi incertae sedis</taxon>
        <taxon>Chytridiomycota</taxon>
        <taxon>Chytridiomycota incertae sedis</taxon>
        <taxon>Chytridiomycetes</taxon>
        <taxon>Synchytriales</taxon>
        <taxon>Synchytriaceae</taxon>
        <taxon>Synchytrium</taxon>
    </lineage>
</organism>
<feature type="compositionally biased region" description="Low complexity" evidence="7">
    <location>
        <begin position="1"/>
        <end position="13"/>
    </location>
</feature>
<feature type="repeat" description="WD" evidence="6">
    <location>
        <begin position="661"/>
        <end position="702"/>
    </location>
</feature>
<gene>
    <name evidence="9" type="ORF">SeLEV6574_g01583</name>
</gene>
<dbReference type="InterPro" id="IPR051488">
    <property type="entry name" value="WD_repeat_striatin"/>
</dbReference>
<dbReference type="AlphaFoldDB" id="A0A507DCK8"/>
<dbReference type="Pfam" id="PF00400">
    <property type="entry name" value="WD40"/>
    <property type="match status" value="5"/>
</dbReference>
<dbReference type="InterPro" id="IPR013258">
    <property type="entry name" value="Striatin_N"/>
</dbReference>
<dbReference type="Gene3D" id="2.130.10.10">
    <property type="entry name" value="YVTN repeat-like/Quinoprotein amine dehydrogenase"/>
    <property type="match status" value="3"/>
</dbReference>
<comment type="similarity">
    <text evidence="1">Belongs to the WD repeat striatin family.</text>
</comment>
<evidence type="ECO:0000256" key="5">
    <source>
        <dbReference type="ARBA" id="ARBA00023054"/>
    </source>
</evidence>
<dbReference type="Gene3D" id="1.20.5.300">
    <property type="match status" value="1"/>
</dbReference>
<evidence type="ECO:0000313" key="9">
    <source>
        <dbReference type="EMBL" id="TPX49246.1"/>
    </source>
</evidence>
<dbReference type="InterPro" id="IPR015943">
    <property type="entry name" value="WD40/YVTN_repeat-like_dom_sf"/>
</dbReference>
<keyword evidence="3" id="KW-0677">Repeat</keyword>
<dbReference type="SMART" id="SM00320">
    <property type="entry name" value="WD40"/>
    <property type="match status" value="7"/>
</dbReference>
<dbReference type="CDD" id="cd00200">
    <property type="entry name" value="WD40"/>
    <property type="match status" value="1"/>
</dbReference>
<comment type="caution">
    <text evidence="9">The sequence shown here is derived from an EMBL/GenBank/DDBJ whole genome shotgun (WGS) entry which is preliminary data.</text>
</comment>
<evidence type="ECO:0000256" key="4">
    <source>
        <dbReference type="ARBA" id="ARBA00022860"/>
    </source>
</evidence>
<feature type="region of interest" description="Disordered" evidence="7">
    <location>
        <begin position="343"/>
        <end position="391"/>
    </location>
</feature>
<keyword evidence="2 6" id="KW-0853">WD repeat</keyword>
<feature type="compositionally biased region" description="Low complexity" evidence="7">
    <location>
        <begin position="224"/>
        <end position="260"/>
    </location>
</feature>
<reference evidence="9 10" key="1">
    <citation type="journal article" date="2019" name="Sci. Rep.">
        <title>Comparative genomics of chytrid fungi reveal insights into the obligate biotrophic and pathogenic lifestyle of Synchytrium endobioticum.</title>
        <authorList>
            <person name="van de Vossenberg B.T.L.H."/>
            <person name="Warris S."/>
            <person name="Nguyen H.D.T."/>
            <person name="van Gent-Pelzer M.P.E."/>
            <person name="Joly D.L."/>
            <person name="van de Geest H.C."/>
            <person name="Bonants P.J.M."/>
            <person name="Smith D.S."/>
            <person name="Levesque C.A."/>
            <person name="van der Lee T.A.J."/>
        </authorList>
    </citation>
    <scope>NUCLEOTIDE SEQUENCE [LARGE SCALE GENOMIC DNA]</scope>
    <source>
        <strain evidence="9 10">LEV6574</strain>
    </source>
</reference>
<dbReference type="GO" id="GO:0005516">
    <property type="term" value="F:calmodulin binding"/>
    <property type="evidence" value="ECO:0007669"/>
    <property type="project" value="UniProtKB-KW"/>
</dbReference>
<keyword evidence="5" id="KW-0175">Coiled coil</keyword>
<feature type="repeat" description="WD" evidence="6">
    <location>
        <begin position="395"/>
        <end position="436"/>
    </location>
</feature>
<feature type="region of interest" description="Disordered" evidence="7">
    <location>
        <begin position="224"/>
        <end position="281"/>
    </location>
</feature>
<sequence>MSGPSHIQQQPHQSMPPPQMPSQNYTLPGVLHYLQSEWRRFERNRNDWEIEKSDLQSRIAFLESERRGMDNIRTDLLRRIRMLEYALRQERSKYVGLQAQISGQTLAETVSDASESPEPGAVAAMLAGSTHTLGERGMTPDMLTSEYGGVGSVNSTLSRGINGSHGGTLLHYSKGVGYVRTREILKNYLREAGQLTAPSMVAGLPLRTTAEEGISGSDTLNRLQTATSSSSSLSSSPSLAPRSLEYRSTGATASTSGRTAVNGTTSENVPTTDLGEFHSTSPLHGSSIDTFAQNSLYRQNTVKKTGSTVVGKPMDHEVPSVEEVQEKLRLSTDEKTHRMMNKWISKSSAPNAHRDDPLASLSLSEDDTDESTTKKSSGAKDATPSDVIWRPKGTLRGHMDAVRSVALHPALLSVLSGSEDCTAKLWNLQEYEGAKKPPQDLEPIFTYRGHTGPITAVSFGSGTSPDRCFTASVDSTICEWRLPPLIRDVYAPYDSKLQIHSYVGHSDAVWDVKPQPSSSAHASSILASCAADGTVKIWNTNANNDALKLTIRYNGVKSSGTSTDTIDYPPSEGPNPTSIDWIPSNLTRLIVAYQNSAVKVFDIITGSEVLSLKSSDSYDGTTGTQINKIVCHSTMSLAVTAHEDRFLRIFDLNSGQCLHSMIAHLDAVTTLDVHPLGLSVVSGGHDCSMRFWDLSTRNCVQEYSSHRRKGNEGMWSAKFHPTLHDTLASGGADSTVKLYRHGTVS</sequence>
<evidence type="ECO:0000256" key="6">
    <source>
        <dbReference type="PROSITE-ProRule" id="PRU00221"/>
    </source>
</evidence>
<dbReference type="Pfam" id="PF08232">
    <property type="entry name" value="Striatin"/>
    <property type="match status" value="1"/>
</dbReference>
<dbReference type="Proteomes" id="UP000320475">
    <property type="component" value="Unassembled WGS sequence"/>
</dbReference>
<dbReference type="PANTHER" id="PTHR15653:SF0">
    <property type="entry name" value="CONNECTOR OF KINASE TO AP-1, ISOFORM E"/>
    <property type="match status" value="1"/>
</dbReference>
<dbReference type="InterPro" id="IPR020472">
    <property type="entry name" value="WD40_PAC1"/>
</dbReference>
<name>A0A507DCK8_9FUNG</name>
<dbReference type="PROSITE" id="PS00678">
    <property type="entry name" value="WD_REPEATS_1"/>
    <property type="match status" value="2"/>
</dbReference>
<protein>
    <recommendedName>
        <fullName evidence="8">Striatin N-terminal domain-containing protein</fullName>
    </recommendedName>
</protein>
<dbReference type="EMBL" id="QEAM01000037">
    <property type="protein sequence ID" value="TPX49246.1"/>
    <property type="molecule type" value="Genomic_DNA"/>
</dbReference>
<proteinExistence type="inferred from homology"/>
<evidence type="ECO:0000256" key="2">
    <source>
        <dbReference type="ARBA" id="ARBA00022574"/>
    </source>
</evidence>
<dbReference type="SUPFAM" id="SSF50978">
    <property type="entry name" value="WD40 repeat-like"/>
    <property type="match status" value="1"/>
</dbReference>
<dbReference type="PROSITE" id="PS50294">
    <property type="entry name" value="WD_REPEATS_REGION"/>
    <property type="match status" value="2"/>
</dbReference>
<evidence type="ECO:0000313" key="10">
    <source>
        <dbReference type="Proteomes" id="UP000320475"/>
    </source>
</evidence>
<keyword evidence="4" id="KW-0112">Calmodulin-binding</keyword>
<feature type="compositionally biased region" description="Polar residues" evidence="7">
    <location>
        <begin position="261"/>
        <end position="271"/>
    </location>
</feature>
<dbReference type="InterPro" id="IPR036322">
    <property type="entry name" value="WD40_repeat_dom_sf"/>
</dbReference>
<dbReference type="VEuPathDB" id="FungiDB:SeMB42_g02554"/>
<feature type="region of interest" description="Disordered" evidence="7">
    <location>
        <begin position="1"/>
        <end position="26"/>
    </location>
</feature>
<evidence type="ECO:0000259" key="8">
    <source>
        <dbReference type="Pfam" id="PF08232"/>
    </source>
</evidence>
<evidence type="ECO:0000256" key="3">
    <source>
        <dbReference type="ARBA" id="ARBA00022737"/>
    </source>
</evidence>
<feature type="domain" description="Striatin N-terminal" evidence="8">
    <location>
        <begin position="26"/>
        <end position="108"/>
    </location>
</feature>
<dbReference type="InterPro" id="IPR019775">
    <property type="entry name" value="WD40_repeat_CS"/>
</dbReference>
<evidence type="ECO:0000256" key="7">
    <source>
        <dbReference type="SAM" id="MobiDB-lite"/>
    </source>
</evidence>
<dbReference type="PROSITE" id="PS50082">
    <property type="entry name" value="WD_REPEATS_2"/>
    <property type="match status" value="3"/>
</dbReference>
<accession>A0A507DCK8</accession>
<feature type="repeat" description="WD" evidence="6">
    <location>
        <begin position="502"/>
        <end position="548"/>
    </location>
</feature>
<evidence type="ECO:0000256" key="1">
    <source>
        <dbReference type="ARBA" id="ARBA00009616"/>
    </source>
</evidence>
<dbReference type="OrthoDB" id="727118at2759"/>
<dbReference type="PANTHER" id="PTHR15653">
    <property type="entry name" value="STRIATIN"/>
    <property type="match status" value="1"/>
</dbReference>
<dbReference type="InterPro" id="IPR001680">
    <property type="entry name" value="WD40_rpt"/>
</dbReference>